<dbReference type="GO" id="GO:0043748">
    <property type="term" value="F:O-succinylbenzoate synthase activity"/>
    <property type="evidence" value="ECO:0007669"/>
    <property type="project" value="UniProtKB-EC"/>
</dbReference>
<dbReference type="UniPathway" id="UPA01057">
    <property type="reaction ID" value="UER00165"/>
</dbReference>
<dbReference type="InterPro" id="IPR013342">
    <property type="entry name" value="Mandelate_racemase_C"/>
</dbReference>
<protein>
    <recommendedName>
        <fullName evidence="3 4">o-succinylbenzoate synthase</fullName>
        <ecNumber evidence="3 4">4.2.1.113</ecNumber>
    </recommendedName>
</protein>
<evidence type="ECO:0000256" key="2">
    <source>
        <dbReference type="ARBA" id="ARBA00022723"/>
    </source>
</evidence>
<dbReference type="Pfam" id="PF02746">
    <property type="entry name" value="MR_MLE_N"/>
    <property type="match status" value="1"/>
</dbReference>
<evidence type="ECO:0000256" key="1">
    <source>
        <dbReference type="ARBA" id="ARBA00001968"/>
    </source>
</evidence>
<keyword evidence="6" id="KW-0456">Lyase</keyword>
<dbReference type="EC" id="4.2.1.113" evidence="3 4"/>
<dbReference type="InterPro" id="IPR010197">
    <property type="entry name" value="OSBS/NAAAR"/>
</dbReference>
<gene>
    <name evidence="6" type="primary">menC_1</name>
    <name evidence="6" type="ORF">OJF2_21470</name>
</gene>
<dbReference type="InterPro" id="IPR036849">
    <property type="entry name" value="Enolase-like_C_sf"/>
</dbReference>
<dbReference type="AlphaFoldDB" id="A0A5B9VZ95"/>
<dbReference type="KEGG" id="agv:OJF2_21470"/>
<name>A0A5B9VZ95_9BACT</name>
<dbReference type="GO" id="GO:0016854">
    <property type="term" value="F:racemase and epimerase activity"/>
    <property type="evidence" value="ECO:0007669"/>
    <property type="project" value="UniProtKB-ARBA"/>
</dbReference>
<dbReference type="InterPro" id="IPR013341">
    <property type="entry name" value="Mandelate_racemase_N_dom"/>
</dbReference>
<evidence type="ECO:0000256" key="3">
    <source>
        <dbReference type="ARBA" id="ARBA00029491"/>
    </source>
</evidence>
<dbReference type="GO" id="GO:0046872">
    <property type="term" value="F:metal ion binding"/>
    <property type="evidence" value="ECO:0007669"/>
    <property type="project" value="UniProtKB-KW"/>
</dbReference>
<dbReference type="Pfam" id="PF13378">
    <property type="entry name" value="MR_MLE_C"/>
    <property type="match status" value="1"/>
</dbReference>
<evidence type="ECO:0000259" key="5">
    <source>
        <dbReference type="SMART" id="SM00922"/>
    </source>
</evidence>
<dbReference type="InterPro" id="IPR029065">
    <property type="entry name" value="Enolase_C-like"/>
</dbReference>
<dbReference type="Gene3D" id="3.20.20.120">
    <property type="entry name" value="Enolase-like C-terminal domain"/>
    <property type="match status" value="1"/>
</dbReference>
<dbReference type="SUPFAM" id="SSF54826">
    <property type="entry name" value="Enolase N-terminal domain-like"/>
    <property type="match status" value="1"/>
</dbReference>
<dbReference type="SUPFAM" id="SSF51604">
    <property type="entry name" value="Enolase C-terminal domain-like"/>
    <property type="match status" value="1"/>
</dbReference>
<evidence type="ECO:0000256" key="4">
    <source>
        <dbReference type="NCBIfam" id="TIGR01928"/>
    </source>
</evidence>
<dbReference type="RefSeq" id="WP_148593666.1">
    <property type="nucleotide sequence ID" value="NZ_CP042997.1"/>
</dbReference>
<sequence>MTATSPIERVVLTHVQVPLKQPLRTSEGEFTVKDAILVTLETASEVAAGESSPLAGDLGVTAGTPEQCWKLLSEAIAPSLLGFSFSTTEEIGAIASGWPGGGPAAAGAETALWDLLGQSHRVTVAQLLGAIDEQIRLGVQSGLGLGSFPSIVELLRSIETHLVEGFRRVRIRISPGSDVEVVRAVRQHFGDIPLMVDANGAYSSRDIDVLRALDEFDLLMIEQPMKPGDIEGMIALQGQISTPICIDESAGTMEQTTEAIRLGACRIVNLKIQRVGGLGPARAIHDLCFQHGIACWVGSTPELGLGQSFGLHLATLANCKYPTGVQPSARWFVDDCIAPALELSSPGLFSIPQRPGVGYQVDQQKLRRYQVRQAEFTSRTTG</sequence>
<dbReference type="SFLD" id="SFLDS00001">
    <property type="entry name" value="Enolase"/>
    <property type="match status" value="1"/>
</dbReference>
<reference evidence="6 7" key="1">
    <citation type="submission" date="2019-08" db="EMBL/GenBank/DDBJ databases">
        <title>Deep-cultivation of Planctomycetes and their phenomic and genomic characterization uncovers novel biology.</title>
        <authorList>
            <person name="Wiegand S."/>
            <person name="Jogler M."/>
            <person name="Boedeker C."/>
            <person name="Pinto D."/>
            <person name="Vollmers J."/>
            <person name="Rivas-Marin E."/>
            <person name="Kohn T."/>
            <person name="Peeters S.H."/>
            <person name="Heuer A."/>
            <person name="Rast P."/>
            <person name="Oberbeckmann S."/>
            <person name="Bunk B."/>
            <person name="Jeske O."/>
            <person name="Meyerdierks A."/>
            <person name="Storesund J.E."/>
            <person name="Kallscheuer N."/>
            <person name="Luecker S."/>
            <person name="Lage O.M."/>
            <person name="Pohl T."/>
            <person name="Merkel B.J."/>
            <person name="Hornburger P."/>
            <person name="Mueller R.-W."/>
            <person name="Bruemmer F."/>
            <person name="Labrenz M."/>
            <person name="Spormann A.M."/>
            <person name="Op den Camp H."/>
            <person name="Overmann J."/>
            <person name="Amann R."/>
            <person name="Jetten M.S.M."/>
            <person name="Mascher T."/>
            <person name="Medema M.H."/>
            <person name="Devos D.P."/>
            <person name="Kaster A.-K."/>
            <person name="Ovreas L."/>
            <person name="Rohde M."/>
            <person name="Galperin M.Y."/>
            <person name="Jogler C."/>
        </authorList>
    </citation>
    <scope>NUCLEOTIDE SEQUENCE [LARGE SCALE GENOMIC DNA]</scope>
    <source>
        <strain evidence="6 7">OJF2</strain>
    </source>
</reference>
<dbReference type="SMART" id="SM00922">
    <property type="entry name" value="MR_MLE"/>
    <property type="match status" value="1"/>
</dbReference>
<dbReference type="InterPro" id="IPR029017">
    <property type="entry name" value="Enolase-like_N"/>
</dbReference>
<feature type="domain" description="Mandelate racemase/muconate lactonizing enzyme C-terminal" evidence="5">
    <location>
        <begin position="151"/>
        <end position="243"/>
    </location>
</feature>
<keyword evidence="7" id="KW-1185">Reference proteome</keyword>
<dbReference type="GO" id="GO:0009234">
    <property type="term" value="P:menaquinone biosynthetic process"/>
    <property type="evidence" value="ECO:0007669"/>
    <property type="project" value="UniProtKB-UniRule"/>
</dbReference>
<dbReference type="Gene3D" id="3.30.390.10">
    <property type="entry name" value="Enolase-like, N-terminal domain"/>
    <property type="match status" value="1"/>
</dbReference>
<evidence type="ECO:0000313" key="7">
    <source>
        <dbReference type="Proteomes" id="UP000324233"/>
    </source>
</evidence>
<dbReference type="PANTHER" id="PTHR48073">
    <property type="entry name" value="O-SUCCINYLBENZOATE SYNTHASE-RELATED"/>
    <property type="match status" value="1"/>
</dbReference>
<dbReference type="OrthoDB" id="9774531at2"/>
<organism evidence="6 7">
    <name type="scientific">Aquisphaera giovannonii</name>
    <dbReference type="NCBI Taxonomy" id="406548"/>
    <lineage>
        <taxon>Bacteria</taxon>
        <taxon>Pseudomonadati</taxon>
        <taxon>Planctomycetota</taxon>
        <taxon>Planctomycetia</taxon>
        <taxon>Isosphaerales</taxon>
        <taxon>Isosphaeraceae</taxon>
        <taxon>Aquisphaera</taxon>
    </lineage>
</organism>
<comment type="cofactor">
    <cofactor evidence="1">
        <name>a divalent metal cation</name>
        <dbReference type="ChEBI" id="CHEBI:60240"/>
    </cofactor>
</comment>
<dbReference type="UniPathway" id="UPA00079"/>
<proteinExistence type="predicted"/>
<evidence type="ECO:0000313" key="6">
    <source>
        <dbReference type="EMBL" id="QEH33643.1"/>
    </source>
</evidence>
<keyword evidence="2" id="KW-0479">Metal-binding</keyword>
<accession>A0A5B9VZ95</accession>
<dbReference type="Proteomes" id="UP000324233">
    <property type="component" value="Chromosome"/>
</dbReference>
<dbReference type="EMBL" id="CP042997">
    <property type="protein sequence ID" value="QEH33643.1"/>
    <property type="molecule type" value="Genomic_DNA"/>
</dbReference>
<dbReference type="NCBIfam" id="TIGR01928">
    <property type="entry name" value="menC_lowGC_arch"/>
    <property type="match status" value="1"/>
</dbReference>